<evidence type="ECO:0000313" key="3">
    <source>
        <dbReference type="EMBL" id="QCD92724.1"/>
    </source>
</evidence>
<name>A0A4D6LXW1_VIGUN</name>
<protein>
    <submittedName>
        <fullName evidence="3">GDP-fucose protein O-fucosyltransferase</fullName>
    </submittedName>
</protein>
<dbReference type="Gene3D" id="3.40.50.11340">
    <property type="match status" value="1"/>
</dbReference>
<dbReference type="Gene3D" id="3.40.50.11350">
    <property type="match status" value="1"/>
</dbReference>
<proteinExistence type="predicted"/>
<dbReference type="EMBL" id="CP039349">
    <property type="protein sequence ID" value="QCD92724.1"/>
    <property type="molecule type" value="Genomic_DNA"/>
</dbReference>
<dbReference type="AlphaFoldDB" id="A0A4D6LXW1"/>
<evidence type="ECO:0000256" key="1">
    <source>
        <dbReference type="SAM" id="MobiDB-lite"/>
    </source>
</evidence>
<keyword evidence="3" id="KW-0808">Transferase</keyword>
<dbReference type="GO" id="GO:0016757">
    <property type="term" value="F:glycosyltransferase activity"/>
    <property type="evidence" value="ECO:0007669"/>
    <property type="project" value="UniProtKB-KW"/>
</dbReference>
<evidence type="ECO:0000313" key="4">
    <source>
        <dbReference type="Proteomes" id="UP000501690"/>
    </source>
</evidence>
<feature type="compositionally biased region" description="Basic and acidic residues" evidence="1">
    <location>
        <begin position="40"/>
        <end position="55"/>
    </location>
</feature>
<organism evidence="3 4">
    <name type="scientific">Vigna unguiculata</name>
    <name type="common">Cowpea</name>
    <dbReference type="NCBI Taxonomy" id="3917"/>
    <lineage>
        <taxon>Eukaryota</taxon>
        <taxon>Viridiplantae</taxon>
        <taxon>Streptophyta</taxon>
        <taxon>Embryophyta</taxon>
        <taxon>Tracheophyta</taxon>
        <taxon>Spermatophyta</taxon>
        <taxon>Magnoliopsida</taxon>
        <taxon>eudicotyledons</taxon>
        <taxon>Gunneridae</taxon>
        <taxon>Pentapetalae</taxon>
        <taxon>rosids</taxon>
        <taxon>fabids</taxon>
        <taxon>Fabales</taxon>
        <taxon>Fabaceae</taxon>
        <taxon>Papilionoideae</taxon>
        <taxon>50 kb inversion clade</taxon>
        <taxon>NPAAA clade</taxon>
        <taxon>indigoferoid/millettioid clade</taxon>
        <taxon>Phaseoleae</taxon>
        <taxon>Vigna</taxon>
    </lineage>
</organism>
<keyword evidence="2" id="KW-0472">Membrane</keyword>
<gene>
    <name evidence="3" type="ORF">DEO72_LG5g793</name>
</gene>
<feature type="region of interest" description="Disordered" evidence="1">
    <location>
        <begin position="40"/>
        <end position="73"/>
    </location>
</feature>
<dbReference type="Proteomes" id="UP000501690">
    <property type="component" value="Linkage Group LG5"/>
</dbReference>
<dbReference type="PANTHER" id="PTHR36050:SF1">
    <property type="entry name" value="O-FUCOSYLTRANSFERASE 30"/>
    <property type="match status" value="1"/>
</dbReference>
<keyword evidence="3" id="KW-0328">Glycosyltransferase</keyword>
<reference evidence="3 4" key="1">
    <citation type="submission" date="2019-04" db="EMBL/GenBank/DDBJ databases">
        <title>An improved genome assembly and genetic linkage map for asparagus bean, Vigna unguiculata ssp. sesquipedialis.</title>
        <authorList>
            <person name="Xia Q."/>
            <person name="Zhang R."/>
            <person name="Dong Y."/>
        </authorList>
    </citation>
    <scope>NUCLEOTIDE SEQUENCE [LARGE SCALE GENOMIC DNA]</scope>
    <source>
        <tissue evidence="3">Leaf</tissue>
    </source>
</reference>
<sequence length="639" mass="72044">MFFCHFIPFFELGNSVSNSRVWNGKVSEYTFWEKEKKKGIRTHEGTTKEGKEKKGTVTPLNQRPDGAATRSDRNCDVDERSYGVEGDEDQNPDHEIGGEKFQTINSRNGKVSDYFCAQLFSANLLECGGFINVCYQYSSINTLNPNTTTRMLSKRKPLYRFPFIPVSVLLICLSFLFLYHYYVKPSSQISRFSNISTSHTPQCSSQALTLGEKFMWYAPHSGFSNQLSEFKNAILMAGILNRTLVVPPILDHHAVALGSCPKFRVVDPEDIRKSVWDHVIELVQSRRYISIAEIIDISSLVSSSLVRVIDLRDFVSIWCGISLDLACVTDTKLHSPVSKSLNQCGSLLAGLHGSIEKCIYAVNDDCRTTVWTYNEDGHGDGMLDSFQPDEKLKQKKKISYVRTRKDVFKTLGPGSEAESASLLAFGTLFSAPYKGSELYVDIRESNQNQRFLSLKEETKLLSFVPEILIAGKEFAKQTIRAPFLCAQLRLLDGQFKNHQKATFQGLKQKLESLRKEGTLPIHIFIMTDLPGDNWTNTYLGDLVRENDKYMLYFLKENDKLIKRAAIKLMTAGHGQRFLSNSYSTIGKKYCSSQRLPDLLLYVEQTVCSCASLGFVGTPGSTIAENIELMRKFGSSSQKC</sequence>
<feature type="transmembrane region" description="Helical" evidence="2">
    <location>
        <begin position="158"/>
        <end position="182"/>
    </location>
</feature>
<keyword evidence="2" id="KW-0812">Transmembrane</keyword>
<keyword evidence="4" id="KW-1185">Reference proteome</keyword>
<dbReference type="PANTHER" id="PTHR36050">
    <property type="entry name" value="O-FUCOSYLTRANSFERASE 30"/>
    <property type="match status" value="1"/>
</dbReference>
<keyword evidence="2" id="KW-1133">Transmembrane helix</keyword>
<accession>A0A4D6LXW1</accession>
<evidence type="ECO:0000256" key="2">
    <source>
        <dbReference type="SAM" id="Phobius"/>
    </source>
</evidence>